<evidence type="ECO:0000313" key="5">
    <source>
        <dbReference type="Proteomes" id="UP000180166"/>
    </source>
</evidence>
<dbReference type="EMBL" id="BBYQ01000050">
    <property type="protein sequence ID" value="GAP29171.1"/>
    <property type="molecule type" value="Genomic_DNA"/>
</dbReference>
<evidence type="ECO:0000313" key="4">
    <source>
        <dbReference type="Proteomes" id="UP000037179"/>
    </source>
</evidence>
<dbReference type="KEGG" id="nsr:NS506_03115"/>
<feature type="signal peptide" evidence="1">
    <location>
        <begin position="1"/>
        <end position="30"/>
    </location>
</feature>
<evidence type="ECO:0000313" key="2">
    <source>
        <dbReference type="EMBL" id="APA97171.1"/>
    </source>
</evidence>
<gene>
    <name evidence="2" type="ORF">NS506_03115</name>
    <name evidence="3" type="ORF">NSK11_contig00050-0037</name>
</gene>
<keyword evidence="1" id="KW-0732">Signal</keyword>
<protein>
    <submittedName>
        <fullName evidence="3">Uncharacterized protein</fullName>
    </submittedName>
</protein>
<sequence>MRIARKLAVGALLTAAASVSVVLGSGSASAVAVTPLPGGVQVDLTPADTLWVAQNHFGQVIAGLPHPSAASFGEALDSAAALSSQYPDGRVVFTVYGPFNELNGTMLALQ</sequence>
<feature type="chain" id="PRO_5014509367" evidence="1">
    <location>
        <begin position="31"/>
        <end position="110"/>
    </location>
</feature>
<dbReference type="Proteomes" id="UP000037179">
    <property type="component" value="Unassembled WGS sequence"/>
</dbReference>
<dbReference type="Proteomes" id="UP000180166">
    <property type="component" value="Chromosome"/>
</dbReference>
<accession>A0A0B8N5P7</accession>
<evidence type="ECO:0000313" key="3">
    <source>
        <dbReference type="EMBL" id="GAP29171.1"/>
    </source>
</evidence>
<dbReference type="OrthoDB" id="4569500at2"/>
<name>A0A0B8N5P7_9NOCA</name>
<keyword evidence="4" id="KW-1185">Reference proteome</keyword>
<reference evidence="2 5" key="3">
    <citation type="submission" date="2016-10" db="EMBL/GenBank/DDBJ databases">
        <title>Genome sequence of Nocardia seriolae strain EM150506, isolated from Anguila japonica.</title>
        <authorList>
            <person name="Han H.-J."/>
        </authorList>
    </citation>
    <scope>NUCLEOTIDE SEQUENCE [LARGE SCALE GENOMIC DNA]</scope>
    <source>
        <strain evidence="2 5">EM150506</strain>
    </source>
</reference>
<reference evidence="4" key="1">
    <citation type="submission" date="2015-07" db="EMBL/GenBank/DDBJ databases">
        <title>Nocardia seriolae U-1 whole genome shotgun sequence.</title>
        <authorList>
            <person name="Imajoh M."/>
            <person name="Fukumoto Y."/>
            <person name="Sukeda M."/>
            <person name="Yamane J."/>
            <person name="Yamasaki K."/>
            <person name="Shimizu M."/>
            <person name="Ohnishi K."/>
            <person name="Oshima S."/>
        </authorList>
    </citation>
    <scope>NUCLEOTIDE SEQUENCE [LARGE SCALE GENOMIC DNA]</scope>
    <source>
        <strain evidence="4">U-1</strain>
    </source>
</reference>
<dbReference type="EMBL" id="CP017839">
    <property type="protein sequence ID" value="APA97171.1"/>
    <property type="molecule type" value="Genomic_DNA"/>
</dbReference>
<evidence type="ECO:0000256" key="1">
    <source>
        <dbReference type="SAM" id="SignalP"/>
    </source>
</evidence>
<proteinExistence type="predicted"/>
<organism evidence="3 4">
    <name type="scientific">Nocardia seriolae</name>
    <dbReference type="NCBI Taxonomy" id="37332"/>
    <lineage>
        <taxon>Bacteria</taxon>
        <taxon>Bacillati</taxon>
        <taxon>Actinomycetota</taxon>
        <taxon>Actinomycetes</taxon>
        <taxon>Mycobacteriales</taxon>
        <taxon>Nocardiaceae</taxon>
        <taxon>Nocardia</taxon>
    </lineage>
</organism>
<dbReference type="AlphaFoldDB" id="A0A0B8N5P7"/>
<reference evidence="3 4" key="2">
    <citation type="journal article" date="2016" name="Genome Announc.">
        <title>Draft Genome Sequence of Erythromycin- and Oxytetracycline-Sensitive Nocardia seriolae Strain U-1 (NBRC 110359).</title>
        <authorList>
            <person name="Imajoh M."/>
            <person name="Sukeda M."/>
            <person name="Shimizu M."/>
            <person name="Yamane J."/>
            <person name="Ohnishi K."/>
            <person name="Oshima S."/>
        </authorList>
    </citation>
    <scope>NUCLEOTIDE SEQUENCE [LARGE SCALE GENOMIC DNA]</scope>
    <source>
        <strain evidence="3 4">U-1</strain>
    </source>
</reference>